<dbReference type="InterPro" id="IPR009010">
    <property type="entry name" value="Asp_de-COase-like_dom_sf"/>
</dbReference>
<dbReference type="SMART" id="SM00926">
    <property type="entry name" value="Molybdop_Fe4S4"/>
    <property type="match status" value="1"/>
</dbReference>
<dbReference type="InterPro" id="IPR006963">
    <property type="entry name" value="Mopterin_OxRdtase_4Fe-4S_dom"/>
</dbReference>
<evidence type="ECO:0000259" key="5">
    <source>
        <dbReference type="PROSITE" id="PS51669"/>
    </source>
</evidence>
<proteinExistence type="inferred from homology"/>
<dbReference type="EMBL" id="AP022596">
    <property type="protein sequence ID" value="BBY64754.1"/>
    <property type="molecule type" value="Genomic_DNA"/>
</dbReference>
<name>A0A7I7T648_9MYCO</name>
<comment type="similarity">
    <text evidence="1">Belongs to the prokaryotic molybdopterin-containing oxidoreductase family.</text>
</comment>
<keyword evidence="7" id="KW-1185">Reference proteome</keyword>
<keyword evidence="2" id="KW-0479">Metal-binding</keyword>
<dbReference type="Pfam" id="PF00384">
    <property type="entry name" value="Molybdopterin"/>
    <property type="match status" value="1"/>
</dbReference>
<dbReference type="PANTHER" id="PTHR43742">
    <property type="entry name" value="TRIMETHYLAMINE-N-OXIDE REDUCTASE"/>
    <property type="match status" value="1"/>
</dbReference>
<dbReference type="Gene3D" id="3.40.50.740">
    <property type="match status" value="1"/>
</dbReference>
<dbReference type="GO" id="GO:0016491">
    <property type="term" value="F:oxidoreductase activity"/>
    <property type="evidence" value="ECO:0007669"/>
    <property type="project" value="InterPro"/>
</dbReference>
<dbReference type="InterPro" id="IPR006656">
    <property type="entry name" value="Mopterin_OxRdtase"/>
</dbReference>
<sequence>MVFLSGDPPETGSNCNTYSIVASVASTIEHKTTFCRICEPLCGMVATVEDGRLTALRPDKDHPLSAGFACQKGIAFTEVQNDPDRVTTPLRKTASGYEPVSWDEALSDIAGRLTQVLEAHGSGAVGWYMGNPGAFSYAHTFAALMFIKGLGRDGHYFTASSQDTNSRLIASQLLYGAPTSVPIPDLTRTDLLVMMGANPVVSHGSFLTAPRIKDRMHDIVKRGGRVVVVDPRRTETAAAFEWLGIVPDADSFLLLSLLQVMFAEGLVDVARVTAQADGIEWLQSLCAPFTPELTAAHTGIDADSVSSLARDLVREPRAAVYGRLGTCVGRYGTLTTYLIDAVNLVAGNLDVPGGSVFSSMETVGGRWQATMMGLAMRRSYRNRSRIGGIPIAVAMEPAALMAKEIMTPGDRQIRAMFVSAGNPVLSVPNGDELEAAFESLELSVALDFYVTETTGRCDYILPVTTMYERDDFPYTFQAFQATPFRQATEAVVAPAGEARSEWDIVEDLTVRLAPNVRAFAALGTVRKALDRFGVALKPRMMIDALIRMSQGGDLFGLRRGGLTHRRLTEDHPHGVVVAPNIRTGALRNAVAYLSRRIRLTHAGIAAEVDKLTRACHPEGYPLRMIGMREPRSENSWMHNSPLLMRGERGHRALIGVDDAAKSGIADGDVVRVSSPYGEITVEVMTTKDLMAGVIAVPHGWGHTGTGTWKLANRAGGSNVNRLTSSAPEDVEALSGMAWLTGVPVRIERVPG</sequence>
<dbReference type="Gene3D" id="2.20.25.90">
    <property type="entry name" value="ADC-like domains"/>
    <property type="match status" value="1"/>
</dbReference>
<dbReference type="SUPFAM" id="SSF53706">
    <property type="entry name" value="Formate dehydrogenase/DMSO reductase, domains 1-3"/>
    <property type="match status" value="1"/>
</dbReference>
<dbReference type="InterPro" id="IPR050612">
    <property type="entry name" value="Prok_Mopterin_Oxidored"/>
</dbReference>
<dbReference type="GO" id="GO:0051536">
    <property type="term" value="F:iron-sulfur cluster binding"/>
    <property type="evidence" value="ECO:0007669"/>
    <property type="project" value="UniProtKB-KW"/>
</dbReference>
<keyword evidence="4" id="KW-0411">Iron-sulfur</keyword>
<evidence type="ECO:0000256" key="1">
    <source>
        <dbReference type="ARBA" id="ARBA00010312"/>
    </source>
</evidence>
<dbReference type="PANTHER" id="PTHR43742:SF2">
    <property type="entry name" value="ASSIMILATORY NITRATE REDUCTASE CATALYTIC SUBUNIT"/>
    <property type="match status" value="1"/>
</dbReference>
<dbReference type="Proteomes" id="UP000467148">
    <property type="component" value="Chromosome"/>
</dbReference>
<reference evidence="6 7" key="1">
    <citation type="journal article" date="2019" name="Emerg. Microbes Infect.">
        <title>Comprehensive subspecies identification of 175 nontuberculous mycobacteria species based on 7547 genomic profiles.</title>
        <authorList>
            <person name="Matsumoto Y."/>
            <person name="Kinjo T."/>
            <person name="Motooka D."/>
            <person name="Nabeya D."/>
            <person name="Jung N."/>
            <person name="Uechi K."/>
            <person name="Horii T."/>
            <person name="Iida T."/>
            <person name="Fujita J."/>
            <person name="Nakamura S."/>
        </authorList>
    </citation>
    <scope>NUCLEOTIDE SEQUENCE [LARGE SCALE GENOMIC DNA]</scope>
    <source>
        <strain evidence="6 7">JCM 30396</strain>
    </source>
</reference>
<dbReference type="Pfam" id="PF04879">
    <property type="entry name" value="Molybdop_Fe4S4"/>
    <property type="match status" value="1"/>
</dbReference>
<organism evidence="6 7">
    <name type="scientific">Mycolicibacterium helvum</name>
    <dbReference type="NCBI Taxonomy" id="1534349"/>
    <lineage>
        <taxon>Bacteria</taxon>
        <taxon>Bacillati</taxon>
        <taxon>Actinomycetota</taxon>
        <taxon>Actinomycetes</taxon>
        <taxon>Mycobacteriales</taxon>
        <taxon>Mycobacteriaceae</taxon>
        <taxon>Mycolicibacterium</taxon>
    </lineage>
</organism>
<evidence type="ECO:0000256" key="2">
    <source>
        <dbReference type="ARBA" id="ARBA00022723"/>
    </source>
</evidence>
<evidence type="ECO:0000256" key="4">
    <source>
        <dbReference type="ARBA" id="ARBA00023014"/>
    </source>
</evidence>
<dbReference type="Gene3D" id="3.40.228.10">
    <property type="entry name" value="Dimethylsulfoxide Reductase, domain 2"/>
    <property type="match status" value="1"/>
</dbReference>
<evidence type="ECO:0000256" key="3">
    <source>
        <dbReference type="ARBA" id="ARBA00023004"/>
    </source>
</evidence>
<dbReference type="AlphaFoldDB" id="A0A7I7T648"/>
<evidence type="ECO:0000313" key="7">
    <source>
        <dbReference type="Proteomes" id="UP000467148"/>
    </source>
</evidence>
<dbReference type="PROSITE" id="PS51669">
    <property type="entry name" value="4FE4S_MOW_BIS_MGD"/>
    <property type="match status" value="1"/>
</dbReference>
<dbReference type="KEGG" id="mhev:MHEL_29970"/>
<dbReference type="Pfam" id="PF01568">
    <property type="entry name" value="Molydop_binding"/>
    <property type="match status" value="1"/>
</dbReference>
<dbReference type="GO" id="GO:0043546">
    <property type="term" value="F:molybdopterin cofactor binding"/>
    <property type="evidence" value="ECO:0007669"/>
    <property type="project" value="InterPro"/>
</dbReference>
<feature type="domain" description="4Fe-4S Mo/W bis-MGD-type" evidence="5">
    <location>
        <begin position="27"/>
        <end position="84"/>
    </location>
</feature>
<evidence type="ECO:0000313" key="6">
    <source>
        <dbReference type="EMBL" id="BBY64754.1"/>
    </source>
</evidence>
<dbReference type="InterPro" id="IPR006657">
    <property type="entry name" value="MoPterin_dinucl-bd_dom"/>
</dbReference>
<protein>
    <submittedName>
        <fullName evidence="6">Formate dehydrogenase</fullName>
    </submittedName>
</protein>
<dbReference type="GO" id="GO:0046872">
    <property type="term" value="F:metal ion binding"/>
    <property type="evidence" value="ECO:0007669"/>
    <property type="project" value="UniProtKB-KW"/>
</dbReference>
<accession>A0A7I7T648</accession>
<keyword evidence="3" id="KW-0408">Iron</keyword>
<dbReference type="Gene3D" id="2.40.40.20">
    <property type="match status" value="1"/>
</dbReference>
<gene>
    <name evidence="6" type="ORF">MHEL_29970</name>
</gene>
<dbReference type="SUPFAM" id="SSF50692">
    <property type="entry name" value="ADC-like"/>
    <property type="match status" value="1"/>
</dbReference>